<feature type="compositionally biased region" description="Basic residues" evidence="1">
    <location>
        <begin position="10"/>
        <end position="25"/>
    </location>
</feature>
<dbReference type="EMBL" id="KR080195">
    <property type="protein sequence ID" value="AKF14417.1"/>
    <property type="molecule type" value="Genomic_DNA"/>
</dbReference>
<evidence type="ECO:0000256" key="1">
    <source>
        <dbReference type="SAM" id="MobiDB-lite"/>
    </source>
</evidence>
<dbReference type="KEGG" id="vg:26646487"/>
<proteinExistence type="predicted"/>
<dbReference type="Proteomes" id="UP000214372">
    <property type="component" value="Segment"/>
</dbReference>
<reference evidence="2 3" key="1">
    <citation type="journal article" date="2015" name="Genome Announc.">
        <title>Genome Sequence of Mycobacteriophage Phayonce.</title>
        <authorList>
            <person name="Pope W.H."/>
            <person name="Jacobetz E."/>
            <person name="Johnson C.A."/>
            <person name="Kihle B.L."/>
            <person name="Sobeski M.A."/>
            <person name="Werner M.B."/>
            <person name="Adkins N.L."/>
            <person name="Kramer Z.J."/>
            <person name="Montgomery M.T."/>
            <person name="Grubb S.R."/>
            <person name="Warner M.H."/>
            <person name="Bowman C.A."/>
            <person name="Russell D.A."/>
            <person name="Hatfull G.F."/>
        </authorList>
    </citation>
    <scope>NUCLEOTIDE SEQUENCE [LARGE SCALE GENOMIC DNA]</scope>
</reference>
<dbReference type="OrthoDB" id="27516at10239"/>
<name>A0A0F6SJL3_9CAUD</name>
<gene>
    <name evidence="2" type="primary">57</name>
    <name evidence="2" type="ORF">SEA_PHAYONCE_57</name>
</gene>
<organism evidence="2 3">
    <name type="scientific">Mycobacterium phage Phayonce</name>
    <dbReference type="NCBI Taxonomy" id="1647302"/>
    <lineage>
        <taxon>Viruses</taxon>
        <taxon>Duplodnaviria</taxon>
        <taxon>Heunggongvirae</taxon>
        <taxon>Uroviricota</taxon>
        <taxon>Caudoviricetes</taxon>
        <taxon>Pclasvirinae</taxon>
        <taxon>Phayoncevirus</taxon>
        <taxon>Phayoncevirus phayonce</taxon>
    </lineage>
</organism>
<sequence length="38" mass="4611">MNADELVAWRNRRRTHRSAWGHPHPKPLTQQPQPQEKR</sequence>
<accession>A0A0F6SJL3</accession>
<protein>
    <submittedName>
        <fullName evidence="2">Uncharacterized protein</fullName>
    </submittedName>
</protein>
<dbReference type="GeneID" id="26646487"/>
<evidence type="ECO:0000313" key="3">
    <source>
        <dbReference type="Proteomes" id="UP000214372"/>
    </source>
</evidence>
<keyword evidence="3" id="KW-1185">Reference proteome</keyword>
<feature type="compositionally biased region" description="Polar residues" evidence="1">
    <location>
        <begin position="28"/>
        <end position="38"/>
    </location>
</feature>
<feature type="region of interest" description="Disordered" evidence="1">
    <location>
        <begin position="1"/>
        <end position="38"/>
    </location>
</feature>
<dbReference type="RefSeq" id="YP_009198401.1">
    <property type="nucleotide sequence ID" value="NC_028796.1"/>
</dbReference>
<evidence type="ECO:0000313" key="2">
    <source>
        <dbReference type="EMBL" id="AKF14417.1"/>
    </source>
</evidence>